<comment type="cofactor">
    <cofactor evidence="1">
        <name>pyridoxal 5'-phosphate</name>
        <dbReference type="ChEBI" id="CHEBI:597326"/>
    </cofactor>
</comment>
<dbReference type="PANTHER" id="PTHR11773:SF1">
    <property type="entry name" value="GLYCINE DEHYDROGENASE (DECARBOXYLATING), MITOCHONDRIAL"/>
    <property type="match status" value="1"/>
</dbReference>
<dbReference type="RefSeq" id="WP_187332575.1">
    <property type="nucleotide sequence ID" value="NZ_CP060490.1"/>
</dbReference>
<comment type="catalytic activity">
    <reaction evidence="6">
        <text>N(6)-[(R)-lipoyl]-L-lysyl-[glycine-cleavage complex H protein] + glycine + H(+) = N(6)-[(R)-S(8)-aminomethyldihydrolipoyl]-L-lysyl-[glycine-cleavage complex H protein] + CO2</text>
        <dbReference type="Rhea" id="RHEA:24304"/>
        <dbReference type="Rhea" id="RHEA-COMP:10494"/>
        <dbReference type="Rhea" id="RHEA-COMP:10495"/>
        <dbReference type="ChEBI" id="CHEBI:15378"/>
        <dbReference type="ChEBI" id="CHEBI:16526"/>
        <dbReference type="ChEBI" id="CHEBI:57305"/>
        <dbReference type="ChEBI" id="CHEBI:83099"/>
        <dbReference type="ChEBI" id="CHEBI:83143"/>
        <dbReference type="EC" id="1.4.4.2"/>
    </reaction>
</comment>
<dbReference type="AlphaFoldDB" id="A0A7G9B364"/>
<dbReference type="Pfam" id="PF02347">
    <property type="entry name" value="GDC-P"/>
    <property type="match status" value="1"/>
</dbReference>
<dbReference type="InterPro" id="IPR015422">
    <property type="entry name" value="PyrdxlP-dep_Trfase_small"/>
</dbReference>
<dbReference type="InterPro" id="IPR015421">
    <property type="entry name" value="PyrdxlP-dep_Trfase_major"/>
</dbReference>
<organism evidence="9 10">
    <name type="scientific">Oscillibacter hominis</name>
    <dbReference type="NCBI Taxonomy" id="2763056"/>
    <lineage>
        <taxon>Bacteria</taxon>
        <taxon>Bacillati</taxon>
        <taxon>Bacillota</taxon>
        <taxon>Clostridia</taxon>
        <taxon>Eubacteriales</taxon>
        <taxon>Oscillospiraceae</taxon>
        <taxon>Oscillibacter</taxon>
    </lineage>
</organism>
<dbReference type="GO" id="GO:0004375">
    <property type="term" value="F:glycine dehydrogenase (decarboxylating) activity"/>
    <property type="evidence" value="ECO:0007669"/>
    <property type="project" value="UniProtKB-EC"/>
</dbReference>
<dbReference type="GO" id="GO:0016594">
    <property type="term" value="F:glycine binding"/>
    <property type="evidence" value="ECO:0007669"/>
    <property type="project" value="TreeGrafter"/>
</dbReference>
<dbReference type="InterPro" id="IPR049315">
    <property type="entry name" value="GDC-P_N"/>
</dbReference>
<keyword evidence="4" id="KW-0663">Pyridoxal phosphate</keyword>
<dbReference type="Gene3D" id="3.90.1150.10">
    <property type="entry name" value="Aspartate Aminotransferase, domain 1"/>
    <property type="match status" value="1"/>
</dbReference>
<proteinExistence type="predicted"/>
<accession>A0A7G9B364</accession>
<dbReference type="InterPro" id="IPR049316">
    <property type="entry name" value="GDC-P_C"/>
</dbReference>
<dbReference type="PANTHER" id="PTHR11773">
    <property type="entry name" value="GLYCINE DEHYDROGENASE, DECARBOXYLATING"/>
    <property type="match status" value="1"/>
</dbReference>
<dbReference type="InterPro" id="IPR020581">
    <property type="entry name" value="GDC_P"/>
</dbReference>
<dbReference type="GO" id="GO:0019464">
    <property type="term" value="P:glycine decarboxylation via glycine cleavage system"/>
    <property type="evidence" value="ECO:0007669"/>
    <property type="project" value="TreeGrafter"/>
</dbReference>
<feature type="domain" description="Glycine dehydrogenase C-terminal" evidence="8">
    <location>
        <begin position="369"/>
        <end position="476"/>
    </location>
</feature>
<dbReference type="Proteomes" id="UP000515960">
    <property type="component" value="Chromosome"/>
</dbReference>
<dbReference type="KEGG" id="ohi:H8790_11165"/>
<dbReference type="GO" id="GO:0005829">
    <property type="term" value="C:cytosol"/>
    <property type="evidence" value="ECO:0007669"/>
    <property type="project" value="TreeGrafter"/>
</dbReference>
<evidence type="ECO:0000256" key="1">
    <source>
        <dbReference type="ARBA" id="ARBA00001933"/>
    </source>
</evidence>
<dbReference type="Gene3D" id="3.40.640.10">
    <property type="entry name" value="Type I PLP-dependent aspartate aminotransferase-like (Major domain)"/>
    <property type="match status" value="1"/>
</dbReference>
<evidence type="ECO:0000256" key="3">
    <source>
        <dbReference type="ARBA" id="ARBA00012134"/>
    </source>
</evidence>
<dbReference type="EC" id="1.4.4.2" evidence="3"/>
<dbReference type="GO" id="GO:0030170">
    <property type="term" value="F:pyridoxal phosphate binding"/>
    <property type="evidence" value="ECO:0007669"/>
    <property type="project" value="TreeGrafter"/>
</dbReference>
<dbReference type="EMBL" id="CP060490">
    <property type="protein sequence ID" value="QNL43995.1"/>
    <property type="molecule type" value="Genomic_DNA"/>
</dbReference>
<keyword evidence="5 9" id="KW-0560">Oxidoreductase</keyword>
<gene>
    <name evidence="9" type="primary">gcvPB</name>
    <name evidence="9" type="ORF">H8790_11165</name>
</gene>
<sequence length="519" mass="57823">MSDTKLRNFHEAQWDESLIFEQSVPGSRSLLVPDVSEQVKGVTGKVETLLPKNLKRKEKPALPELAQPQVLRHYLRLSQETIGQDINIDIGLGTCTMKYSPKINEQFVRSPKFTEMHPYQDDDTAQGILKIIYDFEQIMKEISGLDAVSFQPGGGGQGIYSNAAVLKKYFEEKGEAEQRTQIITTILSHPLDSAAPATKGFEVISLFPNENGYPSLENLKAVVSEKTAGIFITNPEDTGVFNPIVREFVDVVHEAGGLAICDMADYNGLFGLVRAKELGADMCHFNLHKAFSSPHGCMGPGCGAQCVTEELEKYLPRPRVRFDGKRYYTDYDGPASVGKIRQFQGSLAAVMRAYAWVMSLGRDGLETVAETAILNNNYMMKRVLNEVKGISMSWAEEAPNRLEQVRYSFEKLLKDTGVGAEDVNRHLLDFGFQRFFPSHHPLIVPEPYTPEPTESYSKADIDEYVSALKKISDEAYSTPEVVLGAPYNGPISKLECDHITDVSELAVTWRAYKKQNGLA</sequence>
<dbReference type="Pfam" id="PF21478">
    <property type="entry name" value="GcvP2_C"/>
    <property type="match status" value="1"/>
</dbReference>
<name>A0A7G9B364_9FIRM</name>
<protein>
    <recommendedName>
        <fullName evidence="3">glycine dehydrogenase (aminomethyl-transferring)</fullName>
        <ecNumber evidence="3">1.4.4.2</ecNumber>
    </recommendedName>
</protein>
<evidence type="ECO:0000313" key="10">
    <source>
        <dbReference type="Proteomes" id="UP000515960"/>
    </source>
</evidence>
<evidence type="ECO:0000259" key="7">
    <source>
        <dbReference type="Pfam" id="PF02347"/>
    </source>
</evidence>
<dbReference type="NCBIfam" id="NF003346">
    <property type="entry name" value="PRK04366.1"/>
    <property type="match status" value="1"/>
</dbReference>
<feature type="domain" description="Glycine cleavage system P-protein N-terminal" evidence="7">
    <location>
        <begin position="47"/>
        <end position="316"/>
    </location>
</feature>
<dbReference type="Gene3D" id="6.20.440.10">
    <property type="match status" value="1"/>
</dbReference>
<dbReference type="SUPFAM" id="SSF53383">
    <property type="entry name" value="PLP-dependent transferases"/>
    <property type="match status" value="1"/>
</dbReference>
<evidence type="ECO:0000256" key="2">
    <source>
        <dbReference type="ARBA" id="ARBA00003788"/>
    </source>
</evidence>
<evidence type="ECO:0000259" key="8">
    <source>
        <dbReference type="Pfam" id="PF21478"/>
    </source>
</evidence>
<comment type="function">
    <text evidence="2">The glycine cleavage system catalyzes the degradation of glycine. The P protein binds the alpha-amino group of glycine through its pyridoxal phosphate cofactor; CO(2) is released and the remaining methylamine moiety is then transferred to the lipoamide cofactor of the H protein.</text>
</comment>
<keyword evidence="10" id="KW-1185">Reference proteome</keyword>
<evidence type="ECO:0000256" key="5">
    <source>
        <dbReference type="ARBA" id="ARBA00023002"/>
    </source>
</evidence>
<dbReference type="InterPro" id="IPR015424">
    <property type="entry name" value="PyrdxlP-dep_Trfase"/>
</dbReference>
<dbReference type="GO" id="GO:0005960">
    <property type="term" value="C:glycine cleavage complex"/>
    <property type="evidence" value="ECO:0007669"/>
    <property type="project" value="TreeGrafter"/>
</dbReference>
<reference evidence="9 10" key="1">
    <citation type="submission" date="2020-08" db="EMBL/GenBank/DDBJ databases">
        <authorList>
            <person name="Liu C."/>
            <person name="Sun Q."/>
        </authorList>
    </citation>
    <scope>NUCLEOTIDE SEQUENCE [LARGE SCALE GENOMIC DNA]</scope>
    <source>
        <strain evidence="9 10">NSJ-62</strain>
    </source>
</reference>
<evidence type="ECO:0000313" key="9">
    <source>
        <dbReference type="EMBL" id="QNL43995.1"/>
    </source>
</evidence>
<evidence type="ECO:0000256" key="6">
    <source>
        <dbReference type="ARBA" id="ARBA00049026"/>
    </source>
</evidence>
<evidence type="ECO:0000256" key="4">
    <source>
        <dbReference type="ARBA" id="ARBA00022898"/>
    </source>
</evidence>